<organism evidence="1 2">
    <name type="scientific">Pseudodonghicola xiamenensis</name>
    <dbReference type="NCBI Taxonomy" id="337702"/>
    <lineage>
        <taxon>Bacteria</taxon>
        <taxon>Pseudomonadati</taxon>
        <taxon>Pseudomonadota</taxon>
        <taxon>Alphaproteobacteria</taxon>
        <taxon>Rhodobacterales</taxon>
        <taxon>Paracoccaceae</taxon>
        <taxon>Pseudodonghicola</taxon>
    </lineage>
</organism>
<dbReference type="Proteomes" id="UP000611500">
    <property type="component" value="Unassembled WGS sequence"/>
</dbReference>
<comment type="caution">
    <text evidence="1">The sequence shown here is derived from an EMBL/GenBank/DDBJ whole genome shotgun (WGS) entry which is preliminary data.</text>
</comment>
<accession>A0A8J3MC17</accession>
<keyword evidence="2" id="KW-1185">Reference proteome</keyword>
<dbReference type="EMBL" id="BNAP01000005">
    <property type="protein sequence ID" value="GHG88856.1"/>
    <property type="molecule type" value="Genomic_DNA"/>
</dbReference>
<dbReference type="RefSeq" id="WP_028093289.1">
    <property type="nucleotide sequence ID" value="NZ_BNAP01000005.1"/>
</dbReference>
<reference evidence="1" key="2">
    <citation type="submission" date="2020-09" db="EMBL/GenBank/DDBJ databases">
        <authorList>
            <person name="Sun Q."/>
            <person name="Zhou Y."/>
        </authorList>
    </citation>
    <scope>NUCLEOTIDE SEQUENCE</scope>
    <source>
        <strain evidence="1">CGMCC 1.7081</strain>
    </source>
</reference>
<name>A0A8J3MC17_9RHOB</name>
<protein>
    <submittedName>
        <fullName evidence="1">Uncharacterized protein</fullName>
    </submittedName>
</protein>
<sequence length="128" mass="14051">MSAYLIVPLVSLAIAVLAGLLALASRPRRALLDEDRAREAWQSATAGAPIRQMTLSRDRHAALILGDGGPALVWTSGQEVLLRRLLDYDLLDEGKTLRLIFHDYDTPAAVLTLDTSERAHWLNLLNAP</sequence>
<reference evidence="1" key="1">
    <citation type="journal article" date="2014" name="Int. J. Syst. Evol. Microbiol.">
        <title>Complete genome sequence of Corynebacterium casei LMG S-19264T (=DSM 44701T), isolated from a smear-ripened cheese.</title>
        <authorList>
            <consortium name="US DOE Joint Genome Institute (JGI-PGF)"/>
            <person name="Walter F."/>
            <person name="Albersmeier A."/>
            <person name="Kalinowski J."/>
            <person name="Ruckert C."/>
        </authorList>
    </citation>
    <scope>NUCLEOTIDE SEQUENCE</scope>
    <source>
        <strain evidence="1">CGMCC 1.7081</strain>
    </source>
</reference>
<gene>
    <name evidence="1" type="ORF">GCM10010961_18230</name>
</gene>
<proteinExistence type="predicted"/>
<evidence type="ECO:0000313" key="1">
    <source>
        <dbReference type="EMBL" id="GHG88856.1"/>
    </source>
</evidence>
<evidence type="ECO:0000313" key="2">
    <source>
        <dbReference type="Proteomes" id="UP000611500"/>
    </source>
</evidence>
<dbReference type="AlphaFoldDB" id="A0A8J3MC17"/>